<dbReference type="InterPro" id="IPR000843">
    <property type="entry name" value="HTH_LacI"/>
</dbReference>
<dbReference type="PANTHER" id="PTHR30146">
    <property type="entry name" value="LACI-RELATED TRANSCRIPTIONAL REPRESSOR"/>
    <property type="match status" value="1"/>
</dbReference>
<dbReference type="Pfam" id="PF13377">
    <property type="entry name" value="Peripla_BP_3"/>
    <property type="match status" value="1"/>
</dbReference>
<dbReference type="SUPFAM" id="SSF47413">
    <property type="entry name" value="lambda repressor-like DNA-binding domains"/>
    <property type="match status" value="1"/>
</dbReference>
<gene>
    <name evidence="6" type="ORF">DI533_03280</name>
</gene>
<organism evidence="6 7">
    <name type="scientific">Cereibacter sphaeroides</name>
    <name type="common">Rhodobacter sphaeroides</name>
    <dbReference type="NCBI Taxonomy" id="1063"/>
    <lineage>
        <taxon>Bacteria</taxon>
        <taxon>Pseudomonadati</taxon>
        <taxon>Pseudomonadota</taxon>
        <taxon>Alphaproteobacteria</taxon>
        <taxon>Rhodobacterales</taxon>
        <taxon>Paracoccaceae</taxon>
        <taxon>Cereibacter</taxon>
    </lineage>
</organism>
<evidence type="ECO:0000256" key="4">
    <source>
        <dbReference type="SAM" id="MobiDB-lite"/>
    </source>
</evidence>
<dbReference type="InterPro" id="IPR046335">
    <property type="entry name" value="LacI/GalR-like_sensor"/>
</dbReference>
<dbReference type="PANTHER" id="PTHR30146:SF109">
    <property type="entry name" value="HTH-TYPE TRANSCRIPTIONAL REGULATOR GALS"/>
    <property type="match status" value="1"/>
</dbReference>
<feature type="region of interest" description="Disordered" evidence="4">
    <location>
        <begin position="1"/>
        <end position="26"/>
    </location>
</feature>
<sequence length="363" mass="38501">MASFANRKGTTKGGGTRLTRHDGTGRHFMPTMKDVAKAAGVSIATVSAAITGSSFVSPPLKAKVNQAIEALGYERNVVASGLKRGRTSLIGLIVSDVTNPFFTELVDAVQQKARQKGYSVLLGISDHDVARETDLLRLMRSHQAEGTILCPTGSVEDYRDGRLGPGRMKIVMVDNAAPGLPYDTVALDNRAAAAMAARHILSFGHRRLSVIAGPLHQFVGRERLDGFLEATVAQGIEVEPSSIRPAAFRIQDAFDACSAIMARPERPTALFVANNLMLIGVMKALAAAGISVPDGISLTGIDDFPWASAFQPALTVVSQPIAEMAAAAFERLDSRMNGDTSPAKHQSFAPQLLIRGSCAAPRA</sequence>
<evidence type="ECO:0000313" key="6">
    <source>
        <dbReference type="EMBL" id="PZQ99694.1"/>
    </source>
</evidence>
<evidence type="ECO:0000256" key="1">
    <source>
        <dbReference type="ARBA" id="ARBA00023015"/>
    </source>
</evidence>
<evidence type="ECO:0000313" key="7">
    <source>
        <dbReference type="Proteomes" id="UP000248975"/>
    </source>
</evidence>
<dbReference type="Proteomes" id="UP000248975">
    <property type="component" value="Unassembled WGS sequence"/>
</dbReference>
<dbReference type="InterPro" id="IPR010982">
    <property type="entry name" value="Lambda_DNA-bd_dom_sf"/>
</dbReference>
<dbReference type="SUPFAM" id="SSF53822">
    <property type="entry name" value="Periplasmic binding protein-like I"/>
    <property type="match status" value="1"/>
</dbReference>
<dbReference type="CDD" id="cd06267">
    <property type="entry name" value="PBP1_LacI_sugar_binding-like"/>
    <property type="match status" value="1"/>
</dbReference>
<dbReference type="Gene3D" id="3.40.50.2300">
    <property type="match status" value="2"/>
</dbReference>
<dbReference type="EMBL" id="QFQS01000001">
    <property type="protein sequence ID" value="PZQ99694.1"/>
    <property type="molecule type" value="Genomic_DNA"/>
</dbReference>
<evidence type="ECO:0000256" key="2">
    <source>
        <dbReference type="ARBA" id="ARBA00023125"/>
    </source>
</evidence>
<keyword evidence="1" id="KW-0805">Transcription regulation</keyword>
<proteinExistence type="predicted"/>
<protein>
    <submittedName>
        <fullName evidence="6">LacI family transcriptional regulator</fullName>
    </submittedName>
</protein>
<dbReference type="PROSITE" id="PS00356">
    <property type="entry name" value="HTH_LACI_1"/>
    <property type="match status" value="1"/>
</dbReference>
<dbReference type="Gene3D" id="1.10.260.40">
    <property type="entry name" value="lambda repressor-like DNA-binding domains"/>
    <property type="match status" value="1"/>
</dbReference>
<dbReference type="GO" id="GO:0000976">
    <property type="term" value="F:transcription cis-regulatory region binding"/>
    <property type="evidence" value="ECO:0007669"/>
    <property type="project" value="TreeGrafter"/>
</dbReference>
<dbReference type="GO" id="GO:0003700">
    <property type="term" value="F:DNA-binding transcription factor activity"/>
    <property type="evidence" value="ECO:0007669"/>
    <property type="project" value="TreeGrafter"/>
</dbReference>
<dbReference type="PROSITE" id="PS50932">
    <property type="entry name" value="HTH_LACI_2"/>
    <property type="match status" value="1"/>
</dbReference>
<accession>A0A2W5SIW0</accession>
<dbReference type="CDD" id="cd01392">
    <property type="entry name" value="HTH_LacI"/>
    <property type="match status" value="1"/>
</dbReference>
<dbReference type="AlphaFoldDB" id="A0A2W5SIW0"/>
<keyword evidence="3" id="KW-0804">Transcription</keyword>
<evidence type="ECO:0000259" key="5">
    <source>
        <dbReference type="PROSITE" id="PS50932"/>
    </source>
</evidence>
<comment type="caution">
    <text evidence="6">The sequence shown here is derived from an EMBL/GenBank/DDBJ whole genome shotgun (WGS) entry which is preliminary data.</text>
</comment>
<keyword evidence="2" id="KW-0238">DNA-binding</keyword>
<evidence type="ECO:0000256" key="3">
    <source>
        <dbReference type="ARBA" id="ARBA00023163"/>
    </source>
</evidence>
<dbReference type="SMART" id="SM00354">
    <property type="entry name" value="HTH_LACI"/>
    <property type="match status" value="1"/>
</dbReference>
<dbReference type="InterPro" id="IPR028082">
    <property type="entry name" value="Peripla_BP_I"/>
</dbReference>
<feature type="domain" description="HTH lacI-type" evidence="5">
    <location>
        <begin position="30"/>
        <end position="84"/>
    </location>
</feature>
<name>A0A2W5SIW0_CERSP</name>
<reference evidence="6 7" key="1">
    <citation type="submission" date="2017-08" db="EMBL/GenBank/DDBJ databases">
        <title>Infants hospitalized years apart are colonized by the same room-sourced microbial strains.</title>
        <authorList>
            <person name="Brooks B."/>
            <person name="Olm M.R."/>
            <person name="Firek B.A."/>
            <person name="Baker R."/>
            <person name="Thomas B.C."/>
            <person name="Morowitz M.J."/>
            <person name="Banfield J.F."/>
        </authorList>
    </citation>
    <scope>NUCLEOTIDE SEQUENCE [LARGE SCALE GENOMIC DNA]</scope>
    <source>
        <strain evidence="6">S2_003_000_R2_11</strain>
    </source>
</reference>
<dbReference type="Pfam" id="PF00356">
    <property type="entry name" value="LacI"/>
    <property type="match status" value="1"/>
</dbReference>